<dbReference type="Proteomes" id="UP000824118">
    <property type="component" value="Unassembled WGS sequence"/>
</dbReference>
<dbReference type="InterPro" id="IPR004637">
    <property type="entry name" value="Dat"/>
</dbReference>
<evidence type="ECO:0000256" key="12">
    <source>
        <dbReference type="RuleBase" id="RU365034"/>
    </source>
</evidence>
<reference evidence="14" key="2">
    <citation type="journal article" date="2021" name="PeerJ">
        <title>Extensive microbial diversity within the chicken gut microbiome revealed by metagenomics and culture.</title>
        <authorList>
            <person name="Gilroy R."/>
            <person name="Ravi A."/>
            <person name="Getino M."/>
            <person name="Pursley I."/>
            <person name="Horton D.L."/>
            <person name="Alikhan N.F."/>
            <person name="Baker D."/>
            <person name="Gharbi K."/>
            <person name="Hall N."/>
            <person name="Watson M."/>
            <person name="Adriaenssens E.M."/>
            <person name="Foster-Nyarko E."/>
            <person name="Jarju S."/>
            <person name="Secka A."/>
            <person name="Antonio M."/>
            <person name="Oren A."/>
            <person name="Chaudhuri R.R."/>
            <person name="La Ragione R."/>
            <person name="Hildebrand F."/>
            <person name="Pallen M.J."/>
        </authorList>
    </citation>
    <scope>NUCLEOTIDE SEQUENCE</scope>
    <source>
        <strain evidence="14">ChiGjej1B1-1684</strain>
    </source>
</reference>
<dbReference type="NCBIfam" id="TIGR00709">
    <property type="entry name" value="dat"/>
    <property type="match status" value="1"/>
</dbReference>
<protein>
    <recommendedName>
        <fullName evidence="6 12">Diaminobutyrate--2-oxoglutarate transaminase</fullName>
        <ecNumber evidence="5 12">2.6.1.76</ecNumber>
    </recommendedName>
    <alternativeName>
        <fullName evidence="12">DABA aminotransferase</fullName>
    </alternativeName>
</protein>
<dbReference type="PROSITE" id="PS00600">
    <property type="entry name" value="AA_TRANSFER_CLASS_3"/>
    <property type="match status" value="1"/>
</dbReference>
<keyword evidence="7 12" id="KW-0032">Aminotransferase</keyword>
<evidence type="ECO:0000256" key="1">
    <source>
        <dbReference type="ARBA" id="ARBA00001933"/>
    </source>
</evidence>
<evidence type="ECO:0000256" key="5">
    <source>
        <dbReference type="ARBA" id="ARBA00013155"/>
    </source>
</evidence>
<evidence type="ECO:0000256" key="10">
    <source>
        <dbReference type="ARBA" id="ARBA00049111"/>
    </source>
</evidence>
<dbReference type="InterPro" id="IPR049704">
    <property type="entry name" value="Aminotrans_3_PPA_site"/>
</dbReference>
<dbReference type="GO" id="GO:0019491">
    <property type="term" value="P:ectoine biosynthetic process"/>
    <property type="evidence" value="ECO:0007669"/>
    <property type="project" value="InterPro"/>
</dbReference>
<comment type="pathway">
    <text evidence="3 12">Amine and polyamine biosynthesis; ectoine biosynthesis; L-ectoine from L-aspartate 4-semialdehyde: step 1/3.</text>
</comment>
<evidence type="ECO:0000256" key="11">
    <source>
        <dbReference type="RuleBase" id="RU003560"/>
    </source>
</evidence>
<dbReference type="InterPro" id="IPR015421">
    <property type="entry name" value="PyrdxlP-dep_Trfase_major"/>
</dbReference>
<keyword evidence="13" id="KW-0472">Membrane</keyword>
<dbReference type="NCBIfam" id="NF006733">
    <property type="entry name" value="PRK09264.1"/>
    <property type="match status" value="1"/>
</dbReference>
<evidence type="ECO:0000313" key="15">
    <source>
        <dbReference type="Proteomes" id="UP000824118"/>
    </source>
</evidence>
<dbReference type="EC" id="2.6.1.76" evidence="5 12"/>
<name>A0A9D1LXI8_9FIRM</name>
<gene>
    <name evidence="14" type="primary">ectB</name>
    <name evidence="14" type="ORF">IAD22_02210</name>
</gene>
<dbReference type="InterPro" id="IPR012773">
    <property type="entry name" value="Ectoine_EctB"/>
</dbReference>
<dbReference type="PANTHER" id="PTHR43552">
    <property type="entry name" value="DIAMINOBUTYRATE--2-OXOGLUTARATE AMINOTRANSFERASE"/>
    <property type="match status" value="1"/>
</dbReference>
<dbReference type="CDD" id="cd00610">
    <property type="entry name" value="OAT_like"/>
    <property type="match status" value="1"/>
</dbReference>
<comment type="caution">
    <text evidence="14">The sequence shown here is derived from an EMBL/GenBank/DDBJ whole genome shotgun (WGS) entry which is preliminary data.</text>
</comment>
<keyword evidence="8 12" id="KW-0808">Transferase</keyword>
<sequence length="433" mass="48764">MYSYQKGSIGLNTLAFEKYESEVRSYCRHFPTVFTKSKGAFFFDEDGNKYIDFFCGAGAVNYGHNNDYIKEKVLDYIANDGITHSLDMYTTAKRDFIEYFEENVLKPRDLDYKIMFPGPTGTNAVEAALKLARKYTKRRTVWALMGAFHGMTLGALALTTDKASRRGAGVPLDSNVVHIPAPYMFPELDTIKYMETLLTDDHSGVEKPAAFVIETIQAEGGIQVFDVEWLKRVREFCTKHEILLIVDDIQVGCARSGTFFSFERAGIKPDIFTLSKSIGGYGFPLALTLFKPELDVFSPGEHNGTFRGNQIAFITAKAGLEYMLSHNIEAETRRKGEIEKEFIEKEILPLDSRIKMRGIGLIWGIDFSEIPVKGFADKVQDYAFAHKLIIEGAGRKNTVLKTMPPLVIEDETLLEGLGILRDAIKEVLKEENK</sequence>
<dbReference type="EMBL" id="DVNG01000031">
    <property type="protein sequence ID" value="HIU49815.1"/>
    <property type="molecule type" value="Genomic_DNA"/>
</dbReference>
<proteinExistence type="inferred from homology"/>
<dbReference type="InterPro" id="IPR005814">
    <property type="entry name" value="Aminotrans_3"/>
</dbReference>
<keyword evidence="9 11" id="KW-0663">Pyridoxal phosphate</keyword>
<dbReference type="InterPro" id="IPR015424">
    <property type="entry name" value="PyrdxlP-dep_Trfase"/>
</dbReference>
<dbReference type="Gene3D" id="3.40.640.10">
    <property type="entry name" value="Type I PLP-dependent aspartate aminotransferase-like (Major domain)"/>
    <property type="match status" value="1"/>
</dbReference>
<evidence type="ECO:0000256" key="3">
    <source>
        <dbReference type="ARBA" id="ARBA00004946"/>
    </source>
</evidence>
<evidence type="ECO:0000313" key="14">
    <source>
        <dbReference type="EMBL" id="HIU49815.1"/>
    </source>
</evidence>
<reference evidence="14" key="1">
    <citation type="submission" date="2020-10" db="EMBL/GenBank/DDBJ databases">
        <authorList>
            <person name="Gilroy R."/>
        </authorList>
    </citation>
    <scope>NUCLEOTIDE SEQUENCE</scope>
    <source>
        <strain evidence="14">ChiGjej1B1-1684</strain>
    </source>
</reference>
<comment type="catalytic activity">
    <reaction evidence="10 12">
        <text>L-2,4-diaminobutanoate + 2-oxoglutarate = L-aspartate 4-semialdehyde + L-glutamate</text>
        <dbReference type="Rhea" id="RHEA:11160"/>
        <dbReference type="ChEBI" id="CHEBI:16810"/>
        <dbReference type="ChEBI" id="CHEBI:29985"/>
        <dbReference type="ChEBI" id="CHEBI:58761"/>
        <dbReference type="ChEBI" id="CHEBI:537519"/>
        <dbReference type="EC" id="2.6.1.76"/>
    </reaction>
</comment>
<keyword evidence="13" id="KW-1133">Transmembrane helix</keyword>
<dbReference type="GO" id="GO:0047307">
    <property type="term" value="F:diaminobutyrate-pyruvate transaminase activity"/>
    <property type="evidence" value="ECO:0007669"/>
    <property type="project" value="InterPro"/>
</dbReference>
<dbReference type="AlphaFoldDB" id="A0A9D1LXI8"/>
<dbReference type="Pfam" id="PF00202">
    <property type="entry name" value="Aminotran_3"/>
    <property type="match status" value="1"/>
</dbReference>
<evidence type="ECO:0000256" key="8">
    <source>
        <dbReference type="ARBA" id="ARBA00022679"/>
    </source>
</evidence>
<dbReference type="NCBIfam" id="TIGR02407">
    <property type="entry name" value="ectoine_ectB"/>
    <property type="match status" value="1"/>
</dbReference>
<evidence type="ECO:0000256" key="9">
    <source>
        <dbReference type="ARBA" id="ARBA00022898"/>
    </source>
</evidence>
<dbReference type="Gene3D" id="3.90.1150.10">
    <property type="entry name" value="Aspartate Aminotransferase, domain 1"/>
    <property type="match status" value="1"/>
</dbReference>
<dbReference type="SUPFAM" id="SSF53383">
    <property type="entry name" value="PLP-dependent transferases"/>
    <property type="match status" value="1"/>
</dbReference>
<keyword evidence="13" id="KW-0812">Transmembrane</keyword>
<comment type="similarity">
    <text evidence="4 11">Belongs to the class-III pyridoxal-phosphate-dependent aminotransferase family.</text>
</comment>
<dbReference type="GO" id="GO:0030170">
    <property type="term" value="F:pyridoxal phosphate binding"/>
    <property type="evidence" value="ECO:0007669"/>
    <property type="project" value="InterPro"/>
</dbReference>
<comment type="function">
    <text evidence="2 12">Catalyzes reversively the conversion of L-aspartate beta-semialdehyde (ASA) to L-2,4-diaminobutyrate (DABA) by transamination with L-glutamate.</text>
</comment>
<evidence type="ECO:0000256" key="2">
    <source>
        <dbReference type="ARBA" id="ARBA00002189"/>
    </source>
</evidence>
<feature type="transmembrane region" description="Helical" evidence="13">
    <location>
        <begin position="140"/>
        <end position="158"/>
    </location>
</feature>
<evidence type="ECO:0000256" key="13">
    <source>
        <dbReference type="SAM" id="Phobius"/>
    </source>
</evidence>
<accession>A0A9D1LXI8</accession>
<dbReference type="PIRSF" id="PIRSF000521">
    <property type="entry name" value="Transaminase_4ab_Lys_Orn"/>
    <property type="match status" value="1"/>
</dbReference>
<dbReference type="PANTHER" id="PTHR43552:SF2">
    <property type="entry name" value="DIAMINOBUTYRATE--2-OXOGLUTARATE TRANSAMINASE"/>
    <property type="match status" value="1"/>
</dbReference>
<dbReference type="GO" id="GO:0045303">
    <property type="term" value="F:diaminobutyrate-2-oxoglutarate transaminase activity"/>
    <property type="evidence" value="ECO:0007669"/>
    <property type="project" value="UniProtKB-EC"/>
</dbReference>
<evidence type="ECO:0000256" key="4">
    <source>
        <dbReference type="ARBA" id="ARBA00008954"/>
    </source>
</evidence>
<comment type="cofactor">
    <cofactor evidence="1 12">
        <name>pyridoxal 5'-phosphate</name>
        <dbReference type="ChEBI" id="CHEBI:597326"/>
    </cofactor>
</comment>
<dbReference type="InterPro" id="IPR015422">
    <property type="entry name" value="PyrdxlP-dep_Trfase_small"/>
</dbReference>
<organism evidence="14 15">
    <name type="scientific">Candidatus Limousia pullorum</name>
    <dbReference type="NCBI Taxonomy" id="2840860"/>
    <lineage>
        <taxon>Bacteria</taxon>
        <taxon>Bacillati</taxon>
        <taxon>Bacillota</taxon>
        <taxon>Clostridia</taxon>
        <taxon>Eubacteriales</taxon>
        <taxon>Oscillospiraceae</taxon>
        <taxon>Oscillospiraceae incertae sedis</taxon>
        <taxon>Candidatus Limousia</taxon>
    </lineage>
</organism>
<evidence type="ECO:0000256" key="7">
    <source>
        <dbReference type="ARBA" id="ARBA00022576"/>
    </source>
</evidence>
<evidence type="ECO:0000256" key="6">
    <source>
        <dbReference type="ARBA" id="ARBA00014798"/>
    </source>
</evidence>